<organism evidence="1 2">
    <name type="scientific">Candidatus Erwinia dacicola</name>
    <dbReference type="NCBI Taxonomy" id="252393"/>
    <lineage>
        <taxon>Bacteria</taxon>
        <taxon>Pseudomonadati</taxon>
        <taxon>Pseudomonadota</taxon>
        <taxon>Gammaproteobacteria</taxon>
        <taxon>Enterobacterales</taxon>
        <taxon>Erwiniaceae</taxon>
        <taxon>Erwinia</taxon>
    </lineage>
</organism>
<evidence type="ECO:0000313" key="1">
    <source>
        <dbReference type="EMBL" id="RAP68547.1"/>
    </source>
</evidence>
<proteinExistence type="predicted"/>
<name>A0A328TD35_9GAMM</name>
<gene>
    <name evidence="1" type="ORF">ACZ87_03802</name>
</gene>
<dbReference type="AlphaFoldDB" id="A0A328TD35"/>
<comment type="caution">
    <text evidence="1">The sequence shown here is derived from an EMBL/GenBank/DDBJ whole genome shotgun (WGS) entry which is preliminary data.</text>
</comment>
<accession>A0A328TD35</accession>
<dbReference type="EMBL" id="LJAM02000789">
    <property type="protein sequence ID" value="RAP68547.1"/>
    <property type="molecule type" value="Genomic_DNA"/>
</dbReference>
<reference evidence="1" key="1">
    <citation type="submission" date="2018-04" db="EMBL/GenBank/DDBJ databases">
        <title>Genomes of the Obligate Erwinia dacicola and Facultative Enterobacter sp. OLF Endosymbionts of the Olive Fruit fly, Bactrocera oleae.</title>
        <authorList>
            <person name="Estes A.M."/>
            <person name="Hearn D.J."/>
            <person name="Agarwal S."/>
            <person name="Pierson E.A."/>
            <person name="Dunning-Hotopp J.C."/>
        </authorList>
    </citation>
    <scope>NUCLEOTIDE SEQUENCE [LARGE SCALE GENOMIC DNA]</scope>
    <source>
        <strain evidence="1">Oroville</strain>
    </source>
</reference>
<evidence type="ECO:0000313" key="2">
    <source>
        <dbReference type="Proteomes" id="UP000244334"/>
    </source>
</evidence>
<protein>
    <submittedName>
        <fullName evidence="1">Transposase DDE domain protein</fullName>
    </submittedName>
</protein>
<dbReference type="Proteomes" id="UP000244334">
    <property type="component" value="Unassembled WGS sequence"/>
</dbReference>
<sequence length="39" mass="4591">MLKLAENVFRHSPLILKTLSLDSGLKKLQQRYNDMILVY</sequence>
<keyword evidence="2" id="KW-1185">Reference proteome</keyword>